<dbReference type="OrthoDB" id="5980721at2759"/>
<feature type="transmembrane region" description="Helical" evidence="1">
    <location>
        <begin position="185"/>
        <end position="205"/>
    </location>
</feature>
<evidence type="ECO:0000256" key="1">
    <source>
        <dbReference type="SAM" id="Phobius"/>
    </source>
</evidence>
<dbReference type="GO" id="GO:0008028">
    <property type="term" value="F:monocarboxylic acid transmembrane transporter activity"/>
    <property type="evidence" value="ECO:0007669"/>
    <property type="project" value="TreeGrafter"/>
</dbReference>
<dbReference type="PANTHER" id="PTHR11360:SF303">
    <property type="entry name" value="MAJOR FACILITATOR SUPERFAMILY (MFS) PROFILE DOMAIN-CONTAINING PROTEIN"/>
    <property type="match status" value="1"/>
</dbReference>
<keyword evidence="1" id="KW-0812">Transmembrane</keyword>
<feature type="transmembrane region" description="Helical" evidence="1">
    <location>
        <begin position="20"/>
        <end position="37"/>
    </location>
</feature>
<reference evidence="2" key="1">
    <citation type="submission" date="2021-10" db="EMBL/GenBank/DDBJ databases">
        <title>Tropical sea cucumber genome reveals ecological adaptation and Cuvierian tubules defense mechanism.</title>
        <authorList>
            <person name="Chen T."/>
        </authorList>
    </citation>
    <scope>NUCLEOTIDE SEQUENCE</scope>
    <source>
        <strain evidence="2">Nanhai2018</strain>
        <tissue evidence="2">Muscle</tissue>
    </source>
</reference>
<organism evidence="2 3">
    <name type="scientific">Holothuria leucospilota</name>
    <name type="common">Black long sea cucumber</name>
    <name type="synonym">Mertensiothuria leucospilota</name>
    <dbReference type="NCBI Taxonomy" id="206669"/>
    <lineage>
        <taxon>Eukaryota</taxon>
        <taxon>Metazoa</taxon>
        <taxon>Echinodermata</taxon>
        <taxon>Eleutherozoa</taxon>
        <taxon>Echinozoa</taxon>
        <taxon>Holothuroidea</taxon>
        <taxon>Aspidochirotacea</taxon>
        <taxon>Aspidochirotida</taxon>
        <taxon>Holothuriidae</taxon>
        <taxon>Holothuria</taxon>
    </lineage>
</organism>
<feature type="transmembrane region" description="Helical" evidence="1">
    <location>
        <begin position="154"/>
        <end position="178"/>
    </location>
</feature>
<keyword evidence="1" id="KW-0472">Membrane</keyword>
<dbReference type="AlphaFoldDB" id="A0A9Q1BU20"/>
<feature type="transmembrane region" description="Helical" evidence="1">
    <location>
        <begin position="43"/>
        <end position="63"/>
    </location>
</feature>
<dbReference type="InterPro" id="IPR050327">
    <property type="entry name" value="Proton-linked_MCT"/>
</dbReference>
<dbReference type="Gene3D" id="1.20.1250.20">
    <property type="entry name" value="MFS general substrate transporter like domains"/>
    <property type="match status" value="1"/>
</dbReference>
<dbReference type="PANTHER" id="PTHR11360">
    <property type="entry name" value="MONOCARBOXYLATE TRANSPORTER"/>
    <property type="match status" value="1"/>
</dbReference>
<dbReference type="Proteomes" id="UP001152320">
    <property type="component" value="Chromosome 12"/>
</dbReference>
<evidence type="ECO:0000313" key="2">
    <source>
        <dbReference type="EMBL" id="KAJ8032586.1"/>
    </source>
</evidence>
<protein>
    <submittedName>
        <fullName evidence="2">Uncharacterized protein</fullName>
    </submittedName>
</protein>
<keyword evidence="3" id="KW-1185">Reference proteome</keyword>
<feature type="transmembrane region" description="Helical" evidence="1">
    <location>
        <begin position="119"/>
        <end position="142"/>
    </location>
</feature>
<name>A0A9Q1BU20_HOLLE</name>
<evidence type="ECO:0000313" key="3">
    <source>
        <dbReference type="Proteomes" id="UP001152320"/>
    </source>
</evidence>
<feature type="transmembrane region" description="Helical" evidence="1">
    <location>
        <begin position="250"/>
        <end position="269"/>
    </location>
</feature>
<proteinExistence type="predicted"/>
<sequence>MTYVEHFEEAFSLAYSIRDLFLYLGISFMPPLLEFLLRNYGLSWTFLLLGAIDWHTVISGVLLKQAKPSACQGKKLPAVDTSLKDTDRGAMTKRSQVNSHPCLALFSFLGVSPALHHPIFVLFILLHSIVSFNFVIWALFLVPYGVSLGYQPGVAVFLSTFGGIGGLVGKLIVIIVFYFDKMNQITATVIPCTVYGIALAGYMLFDGHIMLVISSILSGLSLGYADASTSAMLPWYLCEKHLRQGLAMSYFYSGLFMQLGGIIAGVQFWM</sequence>
<dbReference type="SUPFAM" id="SSF103473">
    <property type="entry name" value="MFS general substrate transporter"/>
    <property type="match status" value="1"/>
</dbReference>
<dbReference type="InterPro" id="IPR036259">
    <property type="entry name" value="MFS_trans_sf"/>
</dbReference>
<dbReference type="Pfam" id="PF07690">
    <property type="entry name" value="MFS_1"/>
    <property type="match status" value="1"/>
</dbReference>
<gene>
    <name evidence="2" type="ORF">HOLleu_26146</name>
</gene>
<comment type="caution">
    <text evidence="2">The sequence shown here is derived from an EMBL/GenBank/DDBJ whole genome shotgun (WGS) entry which is preliminary data.</text>
</comment>
<feature type="transmembrane region" description="Helical" evidence="1">
    <location>
        <begin position="211"/>
        <end position="238"/>
    </location>
</feature>
<dbReference type="InterPro" id="IPR011701">
    <property type="entry name" value="MFS"/>
</dbReference>
<dbReference type="EMBL" id="JAIZAY010000012">
    <property type="protein sequence ID" value="KAJ8032586.1"/>
    <property type="molecule type" value="Genomic_DNA"/>
</dbReference>
<accession>A0A9Q1BU20</accession>
<keyword evidence="1" id="KW-1133">Transmembrane helix</keyword>